<keyword evidence="5" id="KW-0175">Coiled coil</keyword>
<dbReference type="InterPro" id="IPR001270">
    <property type="entry name" value="ClpA/B"/>
</dbReference>
<dbReference type="PROSITE" id="PS00871">
    <property type="entry name" value="CLPAB_2"/>
    <property type="match status" value="1"/>
</dbReference>
<dbReference type="Pfam" id="PF07724">
    <property type="entry name" value="AAA_2"/>
    <property type="match status" value="1"/>
</dbReference>
<organism evidence="9 12">
    <name type="scientific">Didymodactylos carnosus</name>
    <dbReference type="NCBI Taxonomy" id="1234261"/>
    <lineage>
        <taxon>Eukaryota</taxon>
        <taxon>Metazoa</taxon>
        <taxon>Spiralia</taxon>
        <taxon>Gnathifera</taxon>
        <taxon>Rotifera</taxon>
        <taxon>Eurotatoria</taxon>
        <taxon>Bdelloidea</taxon>
        <taxon>Philodinida</taxon>
        <taxon>Philodinidae</taxon>
        <taxon>Didymodactylos</taxon>
    </lineage>
</organism>
<dbReference type="Gene3D" id="1.25.40.20">
    <property type="entry name" value="Ankyrin repeat-containing domain"/>
    <property type="match status" value="1"/>
</dbReference>
<dbReference type="AlphaFoldDB" id="A0A814DYU2"/>
<evidence type="ECO:0000313" key="12">
    <source>
        <dbReference type="Proteomes" id="UP000663829"/>
    </source>
</evidence>
<dbReference type="EMBL" id="CAJOBC010002511">
    <property type="protein sequence ID" value="CAF3736731.1"/>
    <property type="molecule type" value="Genomic_DNA"/>
</dbReference>
<feature type="repeat" description="ANK" evidence="4">
    <location>
        <begin position="155"/>
        <end position="187"/>
    </location>
</feature>
<dbReference type="EMBL" id="CAJOBA010002512">
    <property type="protein sequence ID" value="CAF3648035.1"/>
    <property type="molecule type" value="Genomic_DNA"/>
</dbReference>
<gene>
    <name evidence="9" type="ORF">GPM918_LOCUS11819</name>
    <name evidence="8" type="ORF">OVA965_LOCUS7740</name>
    <name evidence="11" type="ORF">SRO942_LOCUS11820</name>
    <name evidence="10" type="ORF">TMI583_LOCUS7738</name>
</gene>
<evidence type="ECO:0000313" key="10">
    <source>
        <dbReference type="EMBL" id="CAF3648035.1"/>
    </source>
</evidence>
<dbReference type="SUPFAM" id="SSF52540">
    <property type="entry name" value="P-loop containing nucleoside triphosphate hydrolases"/>
    <property type="match status" value="1"/>
</dbReference>
<feature type="domain" description="ATPase AAA-type core" evidence="6">
    <location>
        <begin position="250"/>
        <end position="441"/>
    </location>
</feature>
<feature type="domain" description="Clp ATPase C-terminal" evidence="7">
    <location>
        <begin position="451"/>
        <end position="522"/>
    </location>
</feature>
<dbReference type="Pfam" id="PF13857">
    <property type="entry name" value="Ank_5"/>
    <property type="match status" value="1"/>
</dbReference>
<proteinExistence type="predicted"/>
<dbReference type="OrthoDB" id="10252328at2759"/>
<dbReference type="SUPFAM" id="SSF48403">
    <property type="entry name" value="Ankyrin repeat"/>
    <property type="match status" value="1"/>
</dbReference>
<keyword evidence="12" id="KW-1185">Reference proteome</keyword>
<keyword evidence="3" id="KW-0143">Chaperone</keyword>
<sequence length="599" mass="68541">MIGQTRAQAVTSTIKAYLSLSNIIIKYIFGKYLTQSYANLRMKGELTSQECQLFEAAHYDKLNTLKRLIEILCTNINIRHPLGWTPLHVAVVNQNLESVKYLLLKGADPNLPGEYINANETAKSVWYLLKEQVQTAREEEFCDRLPSSSRFTTFKGFTCLHYAVLNGSLSIIRVLLDNNANPLLKTVEGHLPSAFASGKAGCKNLLLEYEEKERKLVEERIKSDRPKLSLEIRLKENIIGQNYAVSTVCGGKTELAKQIAHYSNNANNKNSQNSFIRVDMSEYQEKHAISKLIGSSPGYVGYQERGQLTESLIKCPTAVVLFDEVDKAHTDILTIMLQLFDEGRLTDNNGTTVDGKQAIYVMTSNLASEEIVQYTQELRQREEEEIKLKQQQQNLTSATSDDHNDHQQYITVSNQFKDKVVRPILKEHFRRDEFLGRINEIVYFLPFSKLEINKLLLKELEFWKQCAKEKHNIDIIWDRQALDCLAEAYDINYGARSIKHEIERSVVNQLASADEQDLIVSGNKVLLTTTTIEEADYLVHSAQQQQYPKIFNKIKLQKLEEITISATSSKRKRSSRDNNNNNNAIEYIDIKLDAHLREH</sequence>
<comment type="caution">
    <text evidence="9">The sequence shown here is derived from an EMBL/GenBank/DDBJ whole genome shotgun (WGS) entry which is preliminary data.</text>
</comment>
<dbReference type="Proteomes" id="UP000677228">
    <property type="component" value="Unassembled WGS sequence"/>
</dbReference>
<dbReference type="EMBL" id="CAJNOK010002511">
    <property type="protein sequence ID" value="CAF0863200.1"/>
    <property type="molecule type" value="Genomic_DNA"/>
</dbReference>
<dbReference type="InterPro" id="IPR003959">
    <property type="entry name" value="ATPase_AAA_core"/>
</dbReference>
<dbReference type="GO" id="GO:0005524">
    <property type="term" value="F:ATP binding"/>
    <property type="evidence" value="ECO:0007669"/>
    <property type="project" value="UniProtKB-KW"/>
</dbReference>
<dbReference type="PRINTS" id="PR00300">
    <property type="entry name" value="CLPPROTEASEA"/>
</dbReference>
<evidence type="ECO:0000256" key="2">
    <source>
        <dbReference type="ARBA" id="ARBA00022840"/>
    </source>
</evidence>
<keyword evidence="4" id="KW-0040">ANK repeat</keyword>
<dbReference type="GO" id="GO:0005739">
    <property type="term" value="C:mitochondrion"/>
    <property type="evidence" value="ECO:0007669"/>
    <property type="project" value="TreeGrafter"/>
</dbReference>
<evidence type="ECO:0000313" key="9">
    <source>
        <dbReference type="EMBL" id="CAF0962308.1"/>
    </source>
</evidence>
<dbReference type="Gene3D" id="3.40.50.300">
    <property type="entry name" value="P-loop containing nucleotide triphosphate hydrolases"/>
    <property type="match status" value="1"/>
</dbReference>
<feature type="repeat" description="ANK" evidence="4">
    <location>
        <begin position="82"/>
        <end position="114"/>
    </location>
</feature>
<dbReference type="InterPro" id="IPR019489">
    <property type="entry name" value="Clp_ATPase_C"/>
</dbReference>
<evidence type="ECO:0000256" key="5">
    <source>
        <dbReference type="SAM" id="Coils"/>
    </source>
</evidence>
<dbReference type="Pfam" id="PF10431">
    <property type="entry name" value="ClpB_D2-small"/>
    <property type="match status" value="1"/>
</dbReference>
<dbReference type="CDD" id="cd19499">
    <property type="entry name" value="RecA-like_ClpB_Hsp104-like"/>
    <property type="match status" value="1"/>
</dbReference>
<dbReference type="EMBL" id="CAJNOQ010002511">
    <property type="protein sequence ID" value="CAF0962308.1"/>
    <property type="molecule type" value="Genomic_DNA"/>
</dbReference>
<dbReference type="GO" id="GO:0034605">
    <property type="term" value="P:cellular response to heat"/>
    <property type="evidence" value="ECO:0007669"/>
    <property type="project" value="TreeGrafter"/>
</dbReference>
<dbReference type="Proteomes" id="UP000663829">
    <property type="component" value="Unassembled WGS sequence"/>
</dbReference>
<keyword evidence="1" id="KW-0547">Nucleotide-binding</keyword>
<evidence type="ECO:0000256" key="3">
    <source>
        <dbReference type="ARBA" id="ARBA00023186"/>
    </source>
</evidence>
<dbReference type="InterPro" id="IPR028299">
    <property type="entry name" value="ClpA/B_CS2"/>
</dbReference>
<accession>A0A814DYU2</accession>
<name>A0A814DYU2_9BILA</name>
<dbReference type="PANTHER" id="PTHR11638:SF93">
    <property type="entry name" value="MITOCHONDRIAL DISAGGREGASE"/>
    <property type="match status" value="1"/>
</dbReference>
<dbReference type="Proteomes" id="UP000682733">
    <property type="component" value="Unassembled WGS sequence"/>
</dbReference>
<dbReference type="InterPro" id="IPR036770">
    <property type="entry name" value="Ankyrin_rpt-contain_sf"/>
</dbReference>
<keyword evidence="2" id="KW-0067">ATP-binding</keyword>
<dbReference type="InterPro" id="IPR002110">
    <property type="entry name" value="Ankyrin_rpt"/>
</dbReference>
<dbReference type="Pfam" id="PF12796">
    <property type="entry name" value="Ank_2"/>
    <property type="match status" value="1"/>
</dbReference>
<dbReference type="PROSITE" id="PS50297">
    <property type="entry name" value="ANK_REP_REGION"/>
    <property type="match status" value="2"/>
</dbReference>
<evidence type="ECO:0000256" key="1">
    <source>
        <dbReference type="ARBA" id="ARBA00022741"/>
    </source>
</evidence>
<evidence type="ECO:0000259" key="7">
    <source>
        <dbReference type="Pfam" id="PF10431"/>
    </source>
</evidence>
<evidence type="ECO:0000313" key="11">
    <source>
        <dbReference type="EMBL" id="CAF3736731.1"/>
    </source>
</evidence>
<dbReference type="InterPro" id="IPR050130">
    <property type="entry name" value="ClpA_ClpB"/>
</dbReference>
<reference evidence="9" key="1">
    <citation type="submission" date="2021-02" db="EMBL/GenBank/DDBJ databases">
        <authorList>
            <person name="Nowell W R."/>
        </authorList>
    </citation>
    <scope>NUCLEOTIDE SEQUENCE</scope>
</reference>
<dbReference type="Proteomes" id="UP000681722">
    <property type="component" value="Unassembled WGS sequence"/>
</dbReference>
<dbReference type="Gene3D" id="1.10.8.60">
    <property type="match status" value="1"/>
</dbReference>
<dbReference type="GO" id="GO:0016887">
    <property type="term" value="F:ATP hydrolysis activity"/>
    <property type="evidence" value="ECO:0007669"/>
    <property type="project" value="InterPro"/>
</dbReference>
<protein>
    <submittedName>
        <fullName evidence="9">Uncharacterized protein</fullName>
    </submittedName>
</protein>
<evidence type="ECO:0000259" key="6">
    <source>
        <dbReference type="Pfam" id="PF07724"/>
    </source>
</evidence>
<evidence type="ECO:0000313" key="8">
    <source>
        <dbReference type="EMBL" id="CAF0863200.1"/>
    </source>
</evidence>
<dbReference type="PANTHER" id="PTHR11638">
    <property type="entry name" value="ATP-DEPENDENT CLP PROTEASE"/>
    <property type="match status" value="1"/>
</dbReference>
<dbReference type="SMART" id="SM00248">
    <property type="entry name" value="ANK"/>
    <property type="match status" value="2"/>
</dbReference>
<dbReference type="PROSITE" id="PS50088">
    <property type="entry name" value="ANK_REPEAT"/>
    <property type="match status" value="2"/>
</dbReference>
<dbReference type="InterPro" id="IPR027417">
    <property type="entry name" value="P-loop_NTPase"/>
</dbReference>
<evidence type="ECO:0000256" key="4">
    <source>
        <dbReference type="PROSITE-ProRule" id="PRU00023"/>
    </source>
</evidence>
<feature type="coiled-coil region" evidence="5">
    <location>
        <begin position="364"/>
        <end position="401"/>
    </location>
</feature>